<dbReference type="AlphaFoldDB" id="A0A1F7UMC4"/>
<protein>
    <submittedName>
        <fullName evidence="1">Uncharacterized protein</fullName>
    </submittedName>
</protein>
<organism evidence="1 2">
    <name type="scientific">Candidatus Uhrbacteria bacterium RIFCSPHIGHO2_12_FULL_57_11</name>
    <dbReference type="NCBI Taxonomy" id="1802398"/>
    <lineage>
        <taxon>Bacteria</taxon>
        <taxon>Candidatus Uhriibacteriota</taxon>
    </lineage>
</organism>
<proteinExistence type="predicted"/>
<evidence type="ECO:0000313" key="2">
    <source>
        <dbReference type="Proteomes" id="UP000176598"/>
    </source>
</evidence>
<dbReference type="EMBL" id="MGEG01000015">
    <property type="protein sequence ID" value="OGL79385.1"/>
    <property type="molecule type" value="Genomic_DNA"/>
</dbReference>
<dbReference type="Proteomes" id="UP000176598">
    <property type="component" value="Unassembled WGS sequence"/>
</dbReference>
<evidence type="ECO:0000313" key="1">
    <source>
        <dbReference type="EMBL" id="OGL79385.1"/>
    </source>
</evidence>
<accession>A0A1F7UMC4</accession>
<sequence length="78" mass="9159">MVEFLGYTLEDLYNEAVELARAQGVTTREGWSDMVEQVIEDRREFQEVHDDDDADEMREALQNRWPDYAATLSSEKPF</sequence>
<reference evidence="1 2" key="1">
    <citation type="journal article" date="2016" name="Nat. Commun.">
        <title>Thousands of microbial genomes shed light on interconnected biogeochemical processes in an aquifer system.</title>
        <authorList>
            <person name="Anantharaman K."/>
            <person name="Brown C.T."/>
            <person name="Hug L.A."/>
            <person name="Sharon I."/>
            <person name="Castelle C.J."/>
            <person name="Probst A.J."/>
            <person name="Thomas B.C."/>
            <person name="Singh A."/>
            <person name="Wilkins M.J."/>
            <person name="Karaoz U."/>
            <person name="Brodie E.L."/>
            <person name="Williams K.H."/>
            <person name="Hubbard S.S."/>
            <person name="Banfield J.F."/>
        </authorList>
    </citation>
    <scope>NUCLEOTIDE SEQUENCE [LARGE SCALE GENOMIC DNA]</scope>
</reference>
<comment type="caution">
    <text evidence="1">The sequence shown here is derived from an EMBL/GenBank/DDBJ whole genome shotgun (WGS) entry which is preliminary data.</text>
</comment>
<gene>
    <name evidence="1" type="ORF">A3F28_01805</name>
</gene>
<name>A0A1F7UMC4_9BACT</name>